<evidence type="ECO:0008006" key="3">
    <source>
        <dbReference type="Google" id="ProtNLM"/>
    </source>
</evidence>
<dbReference type="SUPFAM" id="SSF46785">
    <property type="entry name" value="Winged helix' DNA-binding domain"/>
    <property type="match status" value="1"/>
</dbReference>
<dbReference type="InterPro" id="IPR000944">
    <property type="entry name" value="Tscrpt_reg_Rrf2"/>
</dbReference>
<dbReference type="InterPro" id="IPR036388">
    <property type="entry name" value="WH-like_DNA-bd_sf"/>
</dbReference>
<reference evidence="1 2" key="1">
    <citation type="journal article" date="2015" name="Genome Announc.">
        <title>Expanding the biotechnology potential of lactobacilli through comparative genomics of 213 strains and associated genera.</title>
        <authorList>
            <person name="Sun Z."/>
            <person name="Harris H.M."/>
            <person name="McCann A."/>
            <person name="Guo C."/>
            <person name="Argimon S."/>
            <person name="Zhang W."/>
            <person name="Yang X."/>
            <person name="Jeffery I.B."/>
            <person name="Cooney J.C."/>
            <person name="Kagawa T.F."/>
            <person name="Liu W."/>
            <person name="Song Y."/>
            <person name="Salvetti E."/>
            <person name="Wrobel A."/>
            <person name="Rasinkangas P."/>
            <person name="Parkhill J."/>
            <person name="Rea M.C."/>
            <person name="O'Sullivan O."/>
            <person name="Ritari J."/>
            <person name="Douillard F.P."/>
            <person name="Paul Ross R."/>
            <person name="Yang R."/>
            <person name="Briner A.E."/>
            <person name="Felis G.E."/>
            <person name="de Vos W.M."/>
            <person name="Barrangou R."/>
            <person name="Klaenhammer T.R."/>
            <person name="Caufield P.W."/>
            <person name="Cui Y."/>
            <person name="Zhang H."/>
            <person name="O'Toole P.W."/>
        </authorList>
    </citation>
    <scope>NUCLEOTIDE SEQUENCE [LARGE SCALE GENOMIC DNA]</scope>
    <source>
        <strain evidence="1 2">DSM 20515</strain>
    </source>
</reference>
<dbReference type="AlphaFoldDB" id="A0A0R2BEH2"/>
<dbReference type="PANTHER" id="PTHR33221">
    <property type="entry name" value="WINGED HELIX-TURN-HELIX TRANSCRIPTIONAL REGULATOR, RRF2 FAMILY"/>
    <property type="match status" value="1"/>
</dbReference>
<accession>A0A0R2BEH2</accession>
<dbReference type="EMBL" id="AYYR01000009">
    <property type="protein sequence ID" value="KRM77774.1"/>
    <property type="molecule type" value="Genomic_DNA"/>
</dbReference>
<dbReference type="PROSITE" id="PS51197">
    <property type="entry name" value="HTH_RRF2_2"/>
    <property type="match status" value="1"/>
</dbReference>
<dbReference type="RefSeq" id="WP_056996089.1">
    <property type="nucleotide sequence ID" value="NZ_AYYR01000009.1"/>
</dbReference>
<dbReference type="GO" id="GO:0005829">
    <property type="term" value="C:cytosol"/>
    <property type="evidence" value="ECO:0007669"/>
    <property type="project" value="TreeGrafter"/>
</dbReference>
<gene>
    <name evidence="1" type="ORF">FC82_GL003150</name>
</gene>
<sequence length="145" mass="15916">MKYSHKLSDAIHILAYVDIYKDDDLSSKAIALSVESNPSLIRRLMSTLAKAGLLTTRPGTVSPELARPASEISVYDVYEALGKEDLLHIDDKTNPKCIVGGNIQETLDGVYDKVQSAAENVMGAVTLQSIIDDILVREQKRSRVD</sequence>
<proteinExistence type="predicted"/>
<dbReference type="Gene3D" id="1.10.10.10">
    <property type="entry name" value="Winged helix-like DNA-binding domain superfamily/Winged helix DNA-binding domain"/>
    <property type="match status" value="1"/>
</dbReference>
<evidence type="ECO:0000313" key="1">
    <source>
        <dbReference type="EMBL" id="KRM77774.1"/>
    </source>
</evidence>
<dbReference type="InterPro" id="IPR036390">
    <property type="entry name" value="WH_DNA-bd_sf"/>
</dbReference>
<dbReference type="PANTHER" id="PTHR33221:SF15">
    <property type="entry name" value="HTH-TYPE TRANSCRIPTIONAL REGULATOR YWGB-RELATED"/>
    <property type="match status" value="1"/>
</dbReference>
<name>A0A0R2BEH2_SECCO</name>
<dbReference type="STRING" id="33960.TY91_04500"/>
<dbReference type="GO" id="GO:0003700">
    <property type="term" value="F:DNA-binding transcription factor activity"/>
    <property type="evidence" value="ECO:0007669"/>
    <property type="project" value="TreeGrafter"/>
</dbReference>
<protein>
    <recommendedName>
        <fullName evidence="3">Transcriptional regulator</fullName>
    </recommendedName>
</protein>
<comment type="caution">
    <text evidence="1">The sequence shown here is derived from an EMBL/GenBank/DDBJ whole genome shotgun (WGS) entry which is preliminary data.</text>
</comment>
<dbReference type="Pfam" id="PF02082">
    <property type="entry name" value="Rrf2"/>
    <property type="match status" value="1"/>
</dbReference>
<organism evidence="1 2">
    <name type="scientific">Secundilactobacillus collinoides DSM 20515 = JCM 1123</name>
    <dbReference type="NCBI Taxonomy" id="1423733"/>
    <lineage>
        <taxon>Bacteria</taxon>
        <taxon>Bacillati</taxon>
        <taxon>Bacillota</taxon>
        <taxon>Bacilli</taxon>
        <taxon>Lactobacillales</taxon>
        <taxon>Lactobacillaceae</taxon>
        <taxon>Secundilactobacillus</taxon>
    </lineage>
</organism>
<dbReference type="PATRIC" id="fig|1423733.4.peg.3274"/>
<dbReference type="Proteomes" id="UP000051845">
    <property type="component" value="Unassembled WGS sequence"/>
</dbReference>
<evidence type="ECO:0000313" key="2">
    <source>
        <dbReference type="Proteomes" id="UP000051845"/>
    </source>
</evidence>